<reference evidence="1" key="1">
    <citation type="journal article" date="2019" name="Sci. Rep.">
        <title>Draft genome of Tanacetum cinerariifolium, the natural source of mosquito coil.</title>
        <authorList>
            <person name="Yamashiro T."/>
            <person name="Shiraishi A."/>
            <person name="Satake H."/>
            <person name="Nakayama K."/>
        </authorList>
    </citation>
    <scope>NUCLEOTIDE SEQUENCE</scope>
</reference>
<comment type="caution">
    <text evidence="1">The sequence shown here is derived from an EMBL/GenBank/DDBJ whole genome shotgun (WGS) entry which is preliminary data.</text>
</comment>
<proteinExistence type="predicted"/>
<gene>
    <name evidence="1" type="ORF">Tci_276254</name>
</gene>
<accession>A0A699H4Y7</accession>
<dbReference type="AlphaFoldDB" id="A0A699H4Y7"/>
<name>A0A699H4Y7_TANCI</name>
<organism evidence="1">
    <name type="scientific">Tanacetum cinerariifolium</name>
    <name type="common">Dalmatian daisy</name>
    <name type="synonym">Chrysanthemum cinerariifolium</name>
    <dbReference type="NCBI Taxonomy" id="118510"/>
    <lineage>
        <taxon>Eukaryota</taxon>
        <taxon>Viridiplantae</taxon>
        <taxon>Streptophyta</taxon>
        <taxon>Embryophyta</taxon>
        <taxon>Tracheophyta</taxon>
        <taxon>Spermatophyta</taxon>
        <taxon>Magnoliopsida</taxon>
        <taxon>eudicotyledons</taxon>
        <taxon>Gunneridae</taxon>
        <taxon>Pentapetalae</taxon>
        <taxon>asterids</taxon>
        <taxon>campanulids</taxon>
        <taxon>Asterales</taxon>
        <taxon>Asteraceae</taxon>
        <taxon>Asteroideae</taxon>
        <taxon>Anthemideae</taxon>
        <taxon>Anthemidinae</taxon>
        <taxon>Tanacetum</taxon>
    </lineage>
</organism>
<evidence type="ECO:0000313" key="1">
    <source>
        <dbReference type="EMBL" id="GEX04279.1"/>
    </source>
</evidence>
<dbReference type="EMBL" id="BKCJ010086500">
    <property type="protein sequence ID" value="GEX04279.1"/>
    <property type="molecule type" value="Genomic_DNA"/>
</dbReference>
<sequence>MENTTLCMFRNCNTVREYHLLTEFWPHVRNGVFNVRNIKVASVRDPKVKLAHRCIATTIAARKETTHRITKIDLYYLYYIYTPEVACNIPHWLAKYFKGIREKNLIYRGMLVTIIARAIMELHGGMCVWPGVIAMEEEDDEGDNEGVGEDAGRREVGGSADLYRDMSQDSEEFVNVFVRIDFSSTIKLVSFDESQVVTFNGKFVCGFRNSNYEIESQSENTVDNLHRFVNHWIKVLKGNEKVTKVIYVENWRIDNSRVLRWVDFLIEWNSSVSSTKSTIQSTFRFRRYQVPRQELSNSNPFDALNLVENDVELGTNACISKSADKGTINGSSSSTPIVEKIDKIECQIREGILRFVDDDRNPLVPSGNVDSDSKVEVIFDETTNLRVSISVKDRSDKGYGNKSLLENGGNHI</sequence>
<protein>
    <submittedName>
        <fullName evidence="1">Retrotransposon Orf1</fullName>
    </submittedName>
</protein>